<keyword evidence="5" id="KW-1185">Reference proteome</keyword>
<dbReference type="InterPro" id="IPR007378">
    <property type="entry name" value="Tic22-like"/>
</dbReference>
<name>A0A0C3SG49_GUITC</name>
<dbReference type="Gene3D" id="3.40.1350.100">
    <property type="match status" value="1"/>
</dbReference>
<dbReference type="Pfam" id="PF04278">
    <property type="entry name" value="Tic22"/>
    <property type="match status" value="1"/>
</dbReference>
<sequence length="282" mass="33221">MISNFNLSYSLKHVSSCFIFSDNNDPINKLINSLNSNLNLKVRLPSDYNLLADEFLPPNQSVLIDFKDIDDNWFSKAKHLPSLFSNRRSPYFPTLAQKHILESLKTVPVYTIVNDLNEIVIASPRDLTNFNSFNWVKRFYNDWFIWEKDEGNVNIGLFFMNREDAELYLHQICLKDPRGVENVGVNVKTISLDTFYKLNRLSPPRLQFKLIADLQEIKNILNVNSNSRVSFHPKQKYDKNWFKGIPIFIYSPTVTNLDWTLKSNKNMIFFQEMMHIMFQKIY</sequence>
<evidence type="ECO:0000313" key="4">
    <source>
        <dbReference type="EnsemblProtists" id="AAC35638"/>
    </source>
</evidence>
<dbReference type="EMBL" id="AF041468">
    <property type="status" value="NOT_ANNOTATED_CDS"/>
    <property type="molecule type" value="Genomic_DNA"/>
</dbReference>
<keyword evidence="2" id="KW-0150">Chloroplast</keyword>
<dbReference type="AlphaFoldDB" id="A0A0C3SG49"/>
<evidence type="ECO:0000256" key="1">
    <source>
        <dbReference type="ARBA" id="ARBA00004229"/>
    </source>
</evidence>
<reference evidence="4" key="3">
    <citation type="submission" date="2015-06" db="UniProtKB">
        <authorList>
            <consortium name="EnsemblProtists"/>
        </authorList>
    </citation>
    <scope>IDENTIFICATION</scope>
</reference>
<dbReference type="Proteomes" id="UP000011087">
    <property type="component" value="Unassembled WGS sequence"/>
</dbReference>
<comment type="subcellular location">
    <subcellularLocation>
        <location evidence="1">Plastid</location>
        <location evidence="1">Chloroplast</location>
    </subcellularLocation>
</comment>
<keyword evidence="3" id="KW-0934">Plastid</keyword>
<proteinExistence type="predicted"/>
<dbReference type="EnsemblProtists" id="AAC35638">
    <property type="protein sequence ID" value="AAC35638"/>
    <property type="gene ID" value="EGPrGTG00000000009"/>
</dbReference>
<dbReference type="GO" id="GO:0009507">
    <property type="term" value="C:chloroplast"/>
    <property type="evidence" value="ECO:0007669"/>
    <property type="project" value="UniProtKB-SubCell"/>
</dbReference>
<evidence type="ECO:0000256" key="3">
    <source>
        <dbReference type="ARBA" id="ARBA00022640"/>
    </source>
</evidence>
<protein>
    <submittedName>
        <fullName evidence="4">Uncharacterized protein</fullName>
    </submittedName>
</protein>
<organism evidence="4 5">
    <name type="scientific">Guillardia theta (strain CCMP2712)</name>
    <name type="common">Cryptophyte</name>
    <dbReference type="NCBI Taxonomy" id="905079"/>
    <lineage>
        <taxon>Eukaryota</taxon>
        <taxon>Cryptophyceae</taxon>
        <taxon>Pyrenomonadales</taxon>
        <taxon>Geminigeraceae</taxon>
        <taxon>Guillardia</taxon>
    </lineage>
</organism>
<evidence type="ECO:0000256" key="2">
    <source>
        <dbReference type="ARBA" id="ARBA00022528"/>
    </source>
</evidence>
<reference evidence="5" key="1">
    <citation type="journal article" date="2012" name="Nature">
        <title>Algal genomes reveal evolutionary mosaicism and the fate of nucleomorphs.</title>
        <authorList>
            <consortium name="DOE Joint Genome Institute"/>
            <person name="Curtis B.A."/>
            <person name="Tanifuji G."/>
            <person name="Burki F."/>
            <person name="Gruber A."/>
            <person name="Irimia M."/>
            <person name="Maruyama S."/>
            <person name="Arias M.C."/>
            <person name="Ball S.G."/>
            <person name="Gile G.H."/>
            <person name="Hirakawa Y."/>
            <person name="Hopkins J.F."/>
            <person name="Kuo A."/>
            <person name="Rensing S.A."/>
            <person name="Schmutz J."/>
            <person name="Symeonidi A."/>
            <person name="Elias M."/>
            <person name="Eveleigh R.J."/>
            <person name="Herman E.K."/>
            <person name="Klute M.J."/>
            <person name="Nakayama T."/>
            <person name="Obornik M."/>
            <person name="Reyes-Prieto A."/>
            <person name="Armbrust E.V."/>
            <person name="Aves S.J."/>
            <person name="Beiko R.G."/>
            <person name="Coutinho P."/>
            <person name="Dacks J.B."/>
            <person name="Durnford D.G."/>
            <person name="Fast N.M."/>
            <person name="Green B.R."/>
            <person name="Grisdale C.J."/>
            <person name="Hempel F."/>
            <person name="Henrissat B."/>
            <person name="Hoppner M.P."/>
            <person name="Ishida K."/>
            <person name="Kim E."/>
            <person name="Koreny L."/>
            <person name="Kroth P.G."/>
            <person name="Liu Y."/>
            <person name="Malik S.B."/>
            <person name="Maier U.G."/>
            <person name="McRose D."/>
            <person name="Mock T."/>
            <person name="Neilson J.A."/>
            <person name="Onodera N.T."/>
            <person name="Poole A.M."/>
            <person name="Pritham E.J."/>
            <person name="Richards T.A."/>
            <person name="Rocap G."/>
            <person name="Roy S.W."/>
            <person name="Sarai C."/>
            <person name="Schaack S."/>
            <person name="Shirato S."/>
            <person name="Slamovits C.H."/>
            <person name="Spencer D.F."/>
            <person name="Suzuki S."/>
            <person name="Worden A.Z."/>
            <person name="Zauner S."/>
            <person name="Barry K."/>
            <person name="Bell C."/>
            <person name="Bharti A.K."/>
            <person name="Crow J.A."/>
            <person name="Grimwood J."/>
            <person name="Kramer R."/>
            <person name="Lindquist E."/>
            <person name="Lucas S."/>
            <person name="Salamov A."/>
            <person name="McFadden G.I."/>
            <person name="Lane C.E."/>
            <person name="Keeling P.J."/>
            <person name="Gray M.W."/>
            <person name="Grigoriev I.V."/>
            <person name="Archibald J.M."/>
        </authorList>
    </citation>
    <scope>NUCLEOTIDE SEQUENCE</scope>
    <source>
        <strain evidence="5">CCMP2712</strain>
    </source>
</reference>
<accession>A0A0C3SG49</accession>
<dbReference type="PANTHER" id="PTHR33926">
    <property type="entry name" value="PROTEIN TIC 22, CHLOROPLASTIC"/>
    <property type="match status" value="1"/>
</dbReference>
<evidence type="ECO:0000313" key="5">
    <source>
        <dbReference type="Proteomes" id="UP000011087"/>
    </source>
</evidence>
<dbReference type="GO" id="GO:0015031">
    <property type="term" value="P:protein transport"/>
    <property type="evidence" value="ECO:0007669"/>
    <property type="project" value="InterPro"/>
</dbReference>
<reference evidence="5" key="2">
    <citation type="submission" date="2012-11" db="EMBL/GenBank/DDBJ databases">
        <authorList>
            <person name="Kuo A."/>
            <person name="Curtis B.A."/>
            <person name="Tanifuji G."/>
            <person name="Burki F."/>
            <person name="Gruber A."/>
            <person name="Irimia M."/>
            <person name="Maruyama S."/>
            <person name="Arias M.C."/>
            <person name="Ball S.G."/>
            <person name="Gile G.H."/>
            <person name="Hirakawa Y."/>
            <person name="Hopkins J.F."/>
            <person name="Rensing S.A."/>
            <person name="Schmutz J."/>
            <person name="Symeonidi A."/>
            <person name="Elias M."/>
            <person name="Eveleigh R.J."/>
            <person name="Herman E.K."/>
            <person name="Klute M.J."/>
            <person name="Nakayama T."/>
            <person name="Obornik M."/>
            <person name="Reyes-Prieto A."/>
            <person name="Armbrust E.V."/>
            <person name="Aves S.J."/>
            <person name="Beiko R.G."/>
            <person name="Coutinho P."/>
            <person name="Dacks J.B."/>
            <person name="Durnford D.G."/>
            <person name="Fast N.M."/>
            <person name="Green B.R."/>
            <person name="Grisdale C."/>
            <person name="Hempe F."/>
            <person name="Henrissat B."/>
            <person name="Hoppner M.P."/>
            <person name="Ishida K.-I."/>
            <person name="Kim E."/>
            <person name="Koreny L."/>
            <person name="Kroth P.G."/>
            <person name="Liu Y."/>
            <person name="Malik S.-B."/>
            <person name="Maier U.G."/>
            <person name="McRose D."/>
            <person name="Mock T."/>
            <person name="Neilson J.A."/>
            <person name="Onodera N.T."/>
            <person name="Poole A.M."/>
            <person name="Pritham E.J."/>
            <person name="Richards T.A."/>
            <person name="Rocap G."/>
            <person name="Roy S.W."/>
            <person name="Sarai C."/>
            <person name="Schaack S."/>
            <person name="Shirato S."/>
            <person name="Slamovits C.H."/>
            <person name="Spencer D.F."/>
            <person name="Suzuki S."/>
            <person name="Worden A.Z."/>
            <person name="Zauner S."/>
            <person name="Barry K."/>
            <person name="Bell C."/>
            <person name="Bharti A.K."/>
            <person name="Crow J.A."/>
            <person name="Grimwood J."/>
            <person name="Kramer R."/>
            <person name="Lindquist E."/>
            <person name="Lucas S."/>
            <person name="Salamov A."/>
            <person name="McFadden G.I."/>
            <person name="Lane C.E."/>
            <person name="Keeling P.J."/>
            <person name="Gray M.W."/>
            <person name="Grigoriev I.V."/>
            <person name="Archibald J.M."/>
        </authorList>
    </citation>
    <scope>NUCLEOTIDE SEQUENCE</scope>
    <source>
        <strain evidence="5">CCMP2712</strain>
    </source>
</reference>
<dbReference type="PANTHER" id="PTHR33926:SF4">
    <property type="entry name" value="PROTEIN TIC 22, CHLOROPLASTIC"/>
    <property type="match status" value="1"/>
</dbReference>